<evidence type="ECO:0000256" key="3">
    <source>
        <dbReference type="SAM" id="MobiDB-lite"/>
    </source>
</evidence>
<feature type="compositionally biased region" description="Acidic residues" evidence="3">
    <location>
        <begin position="381"/>
        <end position="410"/>
    </location>
</feature>
<dbReference type="EMBL" id="JAAAUY010000586">
    <property type="protein sequence ID" value="KAF9328215.1"/>
    <property type="molecule type" value="Genomic_DNA"/>
</dbReference>
<accession>A0A9P5SIB7</accession>
<dbReference type="GO" id="GO:0006310">
    <property type="term" value="P:DNA recombination"/>
    <property type="evidence" value="ECO:0007669"/>
    <property type="project" value="UniProtKB-KW"/>
</dbReference>
<dbReference type="GO" id="GO:0015074">
    <property type="term" value="P:DNA integration"/>
    <property type="evidence" value="ECO:0007669"/>
    <property type="project" value="InterPro"/>
</dbReference>
<keyword evidence="5" id="KW-1185">Reference proteome</keyword>
<evidence type="ECO:0000256" key="2">
    <source>
        <dbReference type="SAM" id="Coils"/>
    </source>
</evidence>
<dbReference type="Proteomes" id="UP000696485">
    <property type="component" value="Unassembled WGS sequence"/>
</dbReference>
<gene>
    <name evidence="4" type="ORF">BG006_008554</name>
</gene>
<keyword evidence="2" id="KW-0175">Coiled coil</keyword>
<dbReference type="AlphaFoldDB" id="A0A9P5SIB7"/>
<dbReference type="GO" id="GO:0003677">
    <property type="term" value="F:DNA binding"/>
    <property type="evidence" value="ECO:0007669"/>
    <property type="project" value="InterPro"/>
</dbReference>
<evidence type="ECO:0000313" key="5">
    <source>
        <dbReference type="Proteomes" id="UP000696485"/>
    </source>
</evidence>
<keyword evidence="1" id="KW-0233">DNA recombination</keyword>
<name>A0A9P5SIB7_9FUNG</name>
<feature type="region of interest" description="Disordered" evidence="3">
    <location>
        <begin position="373"/>
        <end position="416"/>
    </location>
</feature>
<dbReference type="InterPro" id="IPR011010">
    <property type="entry name" value="DNA_brk_join_enz"/>
</dbReference>
<feature type="compositionally biased region" description="Acidic residues" evidence="3">
    <location>
        <begin position="518"/>
        <end position="527"/>
    </location>
</feature>
<dbReference type="SUPFAM" id="SSF56349">
    <property type="entry name" value="DNA breaking-rejoining enzymes"/>
    <property type="match status" value="1"/>
</dbReference>
<feature type="region of interest" description="Disordered" evidence="3">
    <location>
        <begin position="503"/>
        <end position="540"/>
    </location>
</feature>
<feature type="region of interest" description="Disordered" evidence="3">
    <location>
        <begin position="621"/>
        <end position="662"/>
    </location>
</feature>
<dbReference type="InterPro" id="IPR013762">
    <property type="entry name" value="Integrase-like_cat_sf"/>
</dbReference>
<protein>
    <submittedName>
        <fullName evidence="4">Uncharacterized protein</fullName>
    </submittedName>
</protein>
<organism evidence="4 5">
    <name type="scientific">Podila minutissima</name>
    <dbReference type="NCBI Taxonomy" id="64525"/>
    <lineage>
        <taxon>Eukaryota</taxon>
        <taxon>Fungi</taxon>
        <taxon>Fungi incertae sedis</taxon>
        <taxon>Mucoromycota</taxon>
        <taxon>Mortierellomycotina</taxon>
        <taxon>Mortierellomycetes</taxon>
        <taxon>Mortierellales</taxon>
        <taxon>Mortierellaceae</taxon>
        <taxon>Podila</taxon>
    </lineage>
</organism>
<comment type="caution">
    <text evidence="4">The sequence shown here is derived from an EMBL/GenBank/DDBJ whole genome shotgun (WGS) entry which is preliminary data.</text>
</comment>
<dbReference type="Gene3D" id="1.10.443.10">
    <property type="entry name" value="Intergrase catalytic core"/>
    <property type="match status" value="1"/>
</dbReference>
<feature type="compositionally biased region" description="Acidic residues" evidence="3">
    <location>
        <begin position="642"/>
        <end position="662"/>
    </location>
</feature>
<feature type="compositionally biased region" description="Basic residues" evidence="3">
    <location>
        <begin position="621"/>
        <end position="633"/>
    </location>
</feature>
<proteinExistence type="predicted"/>
<reference evidence="4" key="1">
    <citation type="journal article" date="2020" name="Fungal Divers.">
        <title>Resolving the Mortierellaceae phylogeny through synthesis of multi-gene phylogenetics and phylogenomics.</title>
        <authorList>
            <person name="Vandepol N."/>
            <person name="Liber J."/>
            <person name="Desiro A."/>
            <person name="Na H."/>
            <person name="Kennedy M."/>
            <person name="Barry K."/>
            <person name="Grigoriev I.V."/>
            <person name="Miller A.N."/>
            <person name="O'Donnell K."/>
            <person name="Stajich J.E."/>
            <person name="Bonito G."/>
        </authorList>
    </citation>
    <scope>NUCLEOTIDE SEQUENCE</scope>
    <source>
        <strain evidence="4">NVP1</strain>
    </source>
</reference>
<evidence type="ECO:0000256" key="1">
    <source>
        <dbReference type="ARBA" id="ARBA00023172"/>
    </source>
</evidence>
<feature type="coiled-coil region" evidence="2">
    <location>
        <begin position="183"/>
        <end position="213"/>
    </location>
</feature>
<evidence type="ECO:0000313" key="4">
    <source>
        <dbReference type="EMBL" id="KAF9328215.1"/>
    </source>
</evidence>
<sequence length="662" mass="76443">MDPAQANIYEIYLQPEEPHACCATYLFRWMHWVELKEGRQLQEDDLLFPNLTSNDQIQPNQPFSAIQMSSLLNKYATDAGVMDRRYNRLDTHCFRRGGAQYRLTHAQDPWPFKAIKWWGGWAEREPAEEIMEYLFDDSQYEASFGDMMSPRGSKSRGHIGMAKLPAEVIMMKECFKETMRSMETRHAAALDTIEKEVRELKQQTNHIQQENTEWRGAISLQLEKVVHMLSSRVLSAATTTSTPSRADPRPVSTASVITSITTVSIAAEAPPAFNSHCKLTAPIASTKKFSGASYTAIVNWKEAIIQWNEGDPENGLENPLSEWMPRMKYGQSTFSDRKLIASEFESFRCSDTKMRQVNGGSLDRVGKLVQAIRKRHKQQGQEEEEEDEEVEDEEEDEEGVEEGVEEEGDNLPELPIPRVTHWKDVIRQWEEGDPDYGLVPLREWTMEMRQMNKLYPTRKLIAKEFERCGHNEATMRQMYGDNLDGLNTLITAIRKQNRMRRIQAKNAARPQTVNDSNTESEDDEEEKGEAGGAAGPMPRVPRLQTWKQAIEQWETGDPEQGLTPMRDWPYKWRNTARTRMLYLTRKRIAEEFAFCGRDEIRMRELHGNAMDSSNGLVKSIRKRLGLSRPRRNKGPLENTTGNEEDELDELEEEEEEEERKKH</sequence>